<evidence type="ECO:0000256" key="1">
    <source>
        <dbReference type="SAM" id="Phobius"/>
    </source>
</evidence>
<sequence>MIVLVGKKMEMRLNILIVMIMAAYLGQKMMTILMFIEEEVVSAHTIQTQQVHTSVLGCYLKMVS</sequence>
<dbReference type="AlphaFoldDB" id="A0A7J9CM71"/>
<dbReference type="Proteomes" id="UP000593579">
    <property type="component" value="Unassembled WGS sequence"/>
</dbReference>
<proteinExistence type="predicted"/>
<feature type="transmembrane region" description="Helical" evidence="1">
    <location>
        <begin position="12"/>
        <end position="36"/>
    </location>
</feature>
<organism evidence="2 3">
    <name type="scientific">Gossypium gossypioides</name>
    <name type="common">Mexican cotton</name>
    <name type="synonym">Selera gossypioides</name>
    <dbReference type="NCBI Taxonomy" id="34282"/>
    <lineage>
        <taxon>Eukaryota</taxon>
        <taxon>Viridiplantae</taxon>
        <taxon>Streptophyta</taxon>
        <taxon>Embryophyta</taxon>
        <taxon>Tracheophyta</taxon>
        <taxon>Spermatophyta</taxon>
        <taxon>Magnoliopsida</taxon>
        <taxon>eudicotyledons</taxon>
        <taxon>Gunneridae</taxon>
        <taxon>Pentapetalae</taxon>
        <taxon>rosids</taxon>
        <taxon>malvids</taxon>
        <taxon>Malvales</taxon>
        <taxon>Malvaceae</taxon>
        <taxon>Malvoideae</taxon>
        <taxon>Gossypium</taxon>
    </lineage>
</organism>
<evidence type="ECO:0000313" key="2">
    <source>
        <dbReference type="EMBL" id="MBA0749551.1"/>
    </source>
</evidence>
<evidence type="ECO:0000313" key="3">
    <source>
        <dbReference type="Proteomes" id="UP000593579"/>
    </source>
</evidence>
<keyword evidence="3" id="KW-1185">Reference proteome</keyword>
<accession>A0A7J9CM71</accession>
<gene>
    <name evidence="2" type="ORF">Gogos_003466</name>
</gene>
<keyword evidence="1" id="KW-0472">Membrane</keyword>
<dbReference type="EMBL" id="JABEZY010000011">
    <property type="protein sequence ID" value="MBA0749551.1"/>
    <property type="molecule type" value="Genomic_DNA"/>
</dbReference>
<name>A0A7J9CM71_GOSGO</name>
<feature type="non-terminal residue" evidence="2">
    <location>
        <position position="64"/>
    </location>
</feature>
<keyword evidence="1" id="KW-0812">Transmembrane</keyword>
<reference evidence="2 3" key="1">
    <citation type="journal article" date="2019" name="Genome Biol. Evol.">
        <title>Insights into the evolution of the New World diploid cottons (Gossypium, subgenus Houzingenia) based on genome sequencing.</title>
        <authorList>
            <person name="Grover C.E."/>
            <person name="Arick M.A. 2nd"/>
            <person name="Thrash A."/>
            <person name="Conover J.L."/>
            <person name="Sanders W.S."/>
            <person name="Peterson D.G."/>
            <person name="Frelichowski J.E."/>
            <person name="Scheffler J.A."/>
            <person name="Scheffler B.E."/>
            <person name="Wendel J.F."/>
        </authorList>
    </citation>
    <scope>NUCLEOTIDE SEQUENCE [LARGE SCALE GENOMIC DNA]</scope>
    <source>
        <strain evidence="2">5</strain>
        <tissue evidence="2">Leaf</tissue>
    </source>
</reference>
<comment type="caution">
    <text evidence="2">The sequence shown here is derived from an EMBL/GenBank/DDBJ whole genome shotgun (WGS) entry which is preliminary data.</text>
</comment>
<protein>
    <submittedName>
        <fullName evidence="2">Uncharacterized protein</fullName>
    </submittedName>
</protein>
<keyword evidence="1" id="KW-1133">Transmembrane helix</keyword>